<comment type="caution">
    <text evidence="1">The sequence shown here is derived from an EMBL/GenBank/DDBJ whole genome shotgun (WGS) entry which is preliminary data.</text>
</comment>
<accession>A0ABR6V171</accession>
<proteinExistence type="predicted"/>
<evidence type="ECO:0000313" key="1">
    <source>
        <dbReference type="EMBL" id="MBC3350353.1"/>
    </source>
</evidence>
<dbReference type="Proteomes" id="UP000617171">
    <property type="component" value="Unassembled WGS sequence"/>
</dbReference>
<dbReference type="EMBL" id="JABWQV010000517">
    <property type="protein sequence ID" value="MBC3350353.1"/>
    <property type="molecule type" value="Genomic_DNA"/>
</dbReference>
<organism evidence="1 2">
    <name type="scientific">Pseudomonas tehranensis</name>
    <dbReference type="NCBI Taxonomy" id="2745502"/>
    <lineage>
        <taxon>Bacteria</taxon>
        <taxon>Pseudomonadati</taxon>
        <taxon>Pseudomonadota</taxon>
        <taxon>Gammaproteobacteria</taxon>
        <taxon>Pseudomonadales</taxon>
        <taxon>Pseudomonadaceae</taxon>
        <taxon>Pseudomonas</taxon>
    </lineage>
</organism>
<dbReference type="InterPro" id="IPR013783">
    <property type="entry name" value="Ig-like_fold"/>
</dbReference>
<dbReference type="Gene3D" id="2.60.40.10">
    <property type="entry name" value="Immunoglobulins"/>
    <property type="match status" value="1"/>
</dbReference>
<gene>
    <name evidence="1" type="ORF">HU811_27240</name>
</gene>
<feature type="non-terminal residue" evidence="1">
    <location>
        <position position="1"/>
    </location>
</feature>
<sequence length="97" mass="10622">SPTWQEIEVTIPPQAPVMNAPVENGLSPNLNGTCWPGAVLTLTFSDSPIEHPVDNDNGTWRFRRDEPFAPEITHTATLIQTAAQQPSPEAQRTFTVA</sequence>
<feature type="non-terminal residue" evidence="1">
    <location>
        <position position="97"/>
    </location>
</feature>
<reference evidence="1 2" key="1">
    <citation type="journal article" date="2020" name="Microorganisms">
        <title>Reliable Identification of Environmental Pseudomonas Isolates Using the rpoD Gene.</title>
        <authorList>
            <consortium name="The Broad Institute Genome Sequencing Platform"/>
            <person name="Girard L."/>
            <person name="Lood C."/>
            <person name="Rokni-Zadeh H."/>
            <person name="van Noort V."/>
            <person name="Lavigne R."/>
            <person name="De Mot R."/>
        </authorList>
    </citation>
    <scope>NUCLEOTIDE SEQUENCE [LARGE SCALE GENOMIC DNA]</scope>
    <source>
        <strain evidence="1 2">SWRI196</strain>
    </source>
</reference>
<keyword evidence="2" id="KW-1185">Reference proteome</keyword>
<name>A0ABR6V171_9PSED</name>
<evidence type="ECO:0000313" key="2">
    <source>
        <dbReference type="Proteomes" id="UP000617171"/>
    </source>
</evidence>
<protein>
    <submittedName>
        <fullName evidence="1">Uncharacterized protein</fullName>
    </submittedName>
</protein>